<dbReference type="SMART" id="SM00382">
    <property type="entry name" value="AAA"/>
    <property type="match status" value="1"/>
</dbReference>
<dbReference type="CDD" id="cd00009">
    <property type="entry name" value="AAA"/>
    <property type="match status" value="1"/>
</dbReference>
<dbReference type="Gene3D" id="3.40.50.300">
    <property type="entry name" value="P-loop containing nucleotide triphosphate hydrolases"/>
    <property type="match status" value="1"/>
</dbReference>
<dbReference type="HOGENOM" id="CLU_026145_1_0_9"/>
<accession>F0SUD3</accession>
<dbReference type="InterPro" id="IPR014721">
    <property type="entry name" value="Ribsml_uS5_D2-typ_fold_subgr"/>
</dbReference>
<dbReference type="OrthoDB" id="9813147at2"/>
<evidence type="ECO:0000256" key="2">
    <source>
        <dbReference type="SAM" id="MobiDB-lite"/>
    </source>
</evidence>
<reference evidence="5" key="2">
    <citation type="submission" date="2011-02" db="EMBL/GenBank/DDBJ databases">
        <title>The complete genome of Syntrophobotulus glycolicus DSM 8271.</title>
        <authorList>
            <person name="Lucas S."/>
            <person name="Copeland A."/>
            <person name="Lapidus A."/>
            <person name="Bruce D."/>
            <person name="Goodwin L."/>
            <person name="Pitluck S."/>
            <person name="Kyrpides N."/>
            <person name="Mavromatis K."/>
            <person name="Pagani I."/>
            <person name="Ivanova N."/>
            <person name="Mikhailova N."/>
            <person name="Chertkov O."/>
            <person name="Held B."/>
            <person name="Detter J.C."/>
            <person name="Tapia R."/>
            <person name="Han C."/>
            <person name="Land M."/>
            <person name="Hauser L."/>
            <person name="Markowitz V."/>
            <person name="Cheng J.-F."/>
            <person name="Hugenholtz P."/>
            <person name="Woyke T."/>
            <person name="Wu D."/>
            <person name="Spring S."/>
            <person name="Schroeder M."/>
            <person name="Brambilla E."/>
            <person name="Klenk H.-P."/>
            <person name="Eisen J.A."/>
        </authorList>
    </citation>
    <scope>NUCLEOTIDE SEQUENCE [LARGE SCALE GENOMIC DNA]</scope>
    <source>
        <strain evidence="5">DSM 8271 / FlGlyR</strain>
    </source>
</reference>
<dbReference type="InterPro" id="IPR003593">
    <property type="entry name" value="AAA+_ATPase"/>
</dbReference>
<evidence type="ECO:0000259" key="3">
    <source>
        <dbReference type="SMART" id="SM00382"/>
    </source>
</evidence>
<dbReference type="SUPFAM" id="SSF52540">
    <property type="entry name" value="P-loop containing nucleoside triphosphate hydrolases"/>
    <property type="match status" value="1"/>
</dbReference>
<dbReference type="NCBIfam" id="TIGR00368">
    <property type="entry name" value="YifB family Mg chelatase-like AAA ATPase"/>
    <property type="match status" value="1"/>
</dbReference>
<dbReference type="RefSeq" id="WP_013625448.1">
    <property type="nucleotide sequence ID" value="NC_015172.1"/>
</dbReference>
<dbReference type="AlphaFoldDB" id="F0SUD3"/>
<evidence type="ECO:0000256" key="1">
    <source>
        <dbReference type="ARBA" id="ARBA00006354"/>
    </source>
</evidence>
<name>F0SUD3_SYNGF</name>
<proteinExistence type="inferred from homology"/>
<dbReference type="InterPro" id="IPR000523">
    <property type="entry name" value="Mg_chelatse_chII-like_cat_dom"/>
</dbReference>
<dbReference type="KEGG" id="sgy:Sgly_2294"/>
<reference evidence="4 5" key="1">
    <citation type="journal article" date="2011" name="Stand. Genomic Sci.">
        <title>Complete genome sequence of Syntrophobotulus glycolicus type strain (FlGlyR).</title>
        <authorList>
            <person name="Han C."/>
            <person name="Mwirichia R."/>
            <person name="Chertkov O."/>
            <person name="Held B."/>
            <person name="Lapidus A."/>
            <person name="Nolan M."/>
            <person name="Lucas S."/>
            <person name="Hammon N."/>
            <person name="Deshpande S."/>
            <person name="Cheng J.F."/>
            <person name="Tapia R."/>
            <person name="Goodwin L."/>
            <person name="Pitluck S."/>
            <person name="Huntemann M."/>
            <person name="Liolios K."/>
            <person name="Ivanova N."/>
            <person name="Pagani I."/>
            <person name="Mavromatis K."/>
            <person name="Ovchinikova G."/>
            <person name="Pati A."/>
            <person name="Chen A."/>
            <person name="Palaniappan K."/>
            <person name="Land M."/>
            <person name="Hauser L."/>
            <person name="Brambilla E.M."/>
            <person name="Rohde M."/>
            <person name="Spring S."/>
            <person name="Sikorski J."/>
            <person name="Goker M."/>
            <person name="Woyke T."/>
            <person name="Bristow J."/>
            <person name="Eisen J.A."/>
            <person name="Markowitz V."/>
            <person name="Hugenholtz P."/>
            <person name="Kyrpides N.C."/>
            <person name="Klenk H.P."/>
            <person name="Detter J.C."/>
        </authorList>
    </citation>
    <scope>NUCLEOTIDE SEQUENCE [LARGE SCALE GENOMIC DNA]</scope>
    <source>
        <strain evidence="5">DSM 8271 / FlGlyR</strain>
    </source>
</reference>
<dbReference type="STRING" id="645991.Sgly_2294"/>
<gene>
    <name evidence="4" type="ordered locus">Sgly_2294</name>
</gene>
<dbReference type="Pfam" id="PF13335">
    <property type="entry name" value="Mg_chelatase_C"/>
    <property type="match status" value="1"/>
</dbReference>
<protein>
    <submittedName>
        <fullName evidence="4">Mg chelatase, subunit ChlI</fullName>
    </submittedName>
</protein>
<dbReference type="PANTHER" id="PTHR32039">
    <property type="entry name" value="MAGNESIUM-CHELATASE SUBUNIT CHLI"/>
    <property type="match status" value="1"/>
</dbReference>
<feature type="compositionally biased region" description="Basic and acidic residues" evidence="2">
    <location>
        <begin position="407"/>
        <end position="417"/>
    </location>
</feature>
<dbReference type="Gene3D" id="3.30.230.10">
    <property type="match status" value="1"/>
</dbReference>
<dbReference type="Proteomes" id="UP000007488">
    <property type="component" value="Chromosome"/>
</dbReference>
<comment type="similarity">
    <text evidence="1">Belongs to the Mg-chelatase subunits D/I family. ComM subfamily.</text>
</comment>
<dbReference type="Pfam" id="PF01078">
    <property type="entry name" value="Mg_chelatase"/>
    <property type="match status" value="1"/>
</dbReference>
<dbReference type="PANTHER" id="PTHR32039:SF7">
    <property type="entry name" value="COMPETENCE PROTEIN COMM"/>
    <property type="match status" value="1"/>
</dbReference>
<dbReference type="InterPro" id="IPR020568">
    <property type="entry name" value="Ribosomal_Su5_D2-typ_SF"/>
</dbReference>
<dbReference type="SUPFAM" id="SSF54211">
    <property type="entry name" value="Ribosomal protein S5 domain 2-like"/>
    <property type="match status" value="1"/>
</dbReference>
<sequence>MYAHVRGIALDGLKANIIKVEVDISNGLPSLDIVGLAGMAVKEARDRVRAALKNSGCPLPLQRITVNLAPADIRKEGSGLDLAIAVGILAAMGEIDSPKIGDYVFVGELSLEGKIKGVSGILSMAVEVNKHTQFDLVVSPENVVEARLNNSLSSVCAGSLSELISILQGKGSFQDDKAEVCKGAEEHKQDVDWSEIYGQQQAKRALEVAAAGGHNAVMVGPPGSGKTLLAKAFAGILPPLSDEESLEVTQLYSLAGLFSEEGKLITRRPFRHPHHTATIAGMIGGGHKMKPGELILANHGVLFLDELPEFSREVLESLRQPLEDRRIVLIRQRGSVEYPARVSLVAAMNPCRCGFFGDGAITCTCTPTQVSHYRNRVSGPLMDRMDIQIEVPRLSYDKLKKNSPNPEKTEEVKKRVEKTRGIQSKRYGKNKTNAEMTSRETKEICRLDDRGEKLLRHVFDARGLSARAHDRILRVARTIADMSDSENIHPAHLAEALNYRTLDRQIEH</sequence>
<dbReference type="InterPro" id="IPR045006">
    <property type="entry name" value="CHLI-like"/>
</dbReference>
<dbReference type="EMBL" id="CP002547">
    <property type="protein sequence ID" value="ADY56583.1"/>
    <property type="molecule type" value="Genomic_DNA"/>
</dbReference>
<keyword evidence="5" id="KW-1185">Reference proteome</keyword>
<dbReference type="InterPro" id="IPR025158">
    <property type="entry name" value="Mg_chelat-rel_C"/>
</dbReference>
<organism evidence="4 5">
    <name type="scientific">Syntrophobotulus glycolicus (strain DSM 8271 / FlGlyR)</name>
    <dbReference type="NCBI Taxonomy" id="645991"/>
    <lineage>
        <taxon>Bacteria</taxon>
        <taxon>Bacillati</taxon>
        <taxon>Bacillota</taxon>
        <taxon>Clostridia</taxon>
        <taxon>Eubacteriales</taxon>
        <taxon>Desulfitobacteriaceae</taxon>
        <taxon>Syntrophobotulus</taxon>
    </lineage>
</organism>
<dbReference type="Pfam" id="PF13541">
    <property type="entry name" value="ChlI"/>
    <property type="match status" value="1"/>
</dbReference>
<dbReference type="GO" id="GO:0005524">
    <property type="term" value="F:ATP binding"/>
    <property type="evidence" value="ECO:0007669"/>
    <property type="project" value="InterPro"/>
</dbReference>
<feature type="region of interest" description="Disordered" evidence="2">
    <location>
        <begin position="398"/>
        <end position="417"/>
    </location>
</feature>
<dbReference type="eggNOG" id="COG0606">
    <property type="taxonomic scope" value="Bacteria"/>
</dbReference>
<feature type="domain" description="AAA+ ATPase" evidence="3">
    <location>
        <begin position="212"/>
        <end position="395"/>
    </location>
</feature>
<dbReference type="InterPro" id="IPR027417">
    <property type="entry name" value="P-loop_NTPase"/>
</dbReference>
<evidence type="ECO:0000313" key="4">
    <source>
        <dbReference type="EMBL" id="ADY56583.1"/>
    </source>
</evidence>
<dbReference type="InterPro" id="IPR004482">
    <property type="entry name" value="Mg_chelat-rel"/>
</dbReference>
<evidence type="ECO:0000313" key="5">
    <source>
        <dbReference type="Proteomes" id="UP000007488"/>
    </source>
</evidence>